<reference evidence="1 2" key="1">
    <citation type="submission" date="2020-01" db="EMBL/GenBank/DDBJ databases">
        <title>Genome sequencing of strain KACC 21265.</title>
        <authorList>
            <person name="Heo J."/>
            <person name="Kim S.-J."/>
            <person name="Kim J.-S."/>
            <person name="Hong S.-B."/>
            <person name="Kwon S.-W."/>
        </authorList>
    </citation>
    <scope>NUCLEOTIDE SEQUENCE [LARGE SCALE GENOMIC DNA]</scope>
    <source>
        <strain evidence="1 2">KACC 21265</strain>
    </source>
</reference>
<dbReference type="InterPro" id="IPR015867">
    <property type="entry name" value="N-reg_PII/ATP_PRibTrfase_C"/>
</dbReference>
<dbReference type="AlphaFoldDB" id="A0A857JCM6"/>
<dbReference type="EMBL" id="CP047650">
    <property type="protein sequence ID" value="QHJ00436.1"/>
    <property type="molecule type" value="Genomic_DNA"/>
</dbReference>
<dbReference type="Gene3D" id="3.30.70.120">
    <property type="match status" value="1"/>
</dbReference>
<dbReference type="InterPro" id="IPR021634">
    <property type="entry name" value="DUF3240"/>
</dbReference>
<name>A0A857JCM6_9BURK</name>
<dbReference type="RefSeq" id="WP_160554246.1">
    <property type="nucleotide sequence ID" value="NZ_CP047650.1"/>
</dbReference>
<accession>A0A857JCM6</accession>
<organism evidence="1 2">
    <name type="scientific">Xylophilus rhododendri</name>
    <dbReference type="NCBI Taxonomy" id="2697032"/>
    <lineage>
        <taxon>Bacteria</taxon>
        <taxon>Pseudomonadati</taxon>
        <taxon>Pseudomonadota</taxon>
        <taxon>Betaproteobacteria</taxon>
        <taxon>Burkholderiales</taxon>
        <taxon>Xylophilus</taxon>
    </lineage>
</organism>
<evidence type="ECO:0000313" key="1">
    <source>
        <dbReference type="EMBL" id="QHJ00436.1"/>
    </source>
</evidence>
<keyword evidence="2" id="KW-1185">Reference proteome</keyword>
<sequence length="100" mass="10798">MADFVLHLLCRDSAADAAADHLLSIAGPLGFIRAPVYSQGAFHASLTKEEEVIGMCHMVRFDMVVRERTPEELLQGLSSALKGLEVQYWLTPAIAAGSLA</sequence>
<protein>
    <submittedName>
        <fullName evidence="1">DUF3240 domain-containing protein</fullName>
    </submittedName>
</protein>
<dbReference type="Proteomes" id="UP000464787">
    <property type="component" value="Chromosome"/>
</dbReference>
<dbReference type="Pfam" id="PF11582">
    <property type="entry name" value="DUF3240"/>
    <property type="match status" value="1"/>
</dbReference>
<dbReference type="KEGG" id="xyk:GT347_22130"/>
<proteinExistence type="predicted"/>
<gene>
    <name evidence="1" type="ORF">GT347_22130</name>
</gene>
<evidence type="ECO:0000313" key="2">
    <source>
        <dbReference type="Proteomes" id="UP000464787"/>
    </source>
</evidence>